<sequence>MQSDFSGGNGNSSTDHAVIVGKITLWIIPTRWKVMDRESVAHEVTHYTQPGKSRTKKADEISLLDILEFLIVLFRIFRESD</sequence>
<dbReference type="EMBL" id="CAADGH010000014">
    <property type="protein sequence ID" value="VFK75032.1"/>
    <property type="molecule type" value="Genomic_DNA"/>
</dbReference>
<evidence type="ECO:0000313" key="2">
    <source>
        <dbReference type="EMBL" id="VFK30055.1"/>
    </source>
</evidence>
<reference evidence="2" key="1">
    <citation type="submission" date="2019-02" db="EMBL/GenBank/DDBJ databases">
        <authorList>
            <person name="Gruber-Vodicka R. H."/>
            <person name="Seah K. B. B."/>
        </authorList>
    </citation>
    <scope>NUCLEOTIDE SEQUENCE</scope>
    <source>
        <strain evidence="1">BECK_BZ197</strain>
        <strain evidence="3">BECK_BZ198</strain>
        <strain evidence="2">BECK_BZ199</strain>
    </source>
</reference>
<dbReference type="EMBL" id="CAADFQ010000013">
    <property type="protein sequence ID" value="VFK30055.1"/>
    <property type="molecule type" value="Genomic_DNA"/>
</dbReference>
<organism evidence="2">
    <name type="scientific">Candidatus Kentrum sp. MB</name>
    <dbReference type="NCBI Taxonomy" id="2138164"/>
    <lineage>
        <taxon>Bacteria</taxon>
        <taxon>Pseudomonadati</taxon>
        <taxon>Pseudomonadota</taxon>
        <taxon>Gammaproteobacteria</taxon>
        <taxon>Candidatus Kentrum</taxon>
    </lineage>
</organism>
<protein>
    <submittedName>
        <fullName evidence="2">Uncharacterized protein</fullName>
    </submittedName>
</protein>
<dbReference type="AlphaFoldDB" id="A0A450XL44"/>
<proteinExistence type="predicted"/>
<accession>A0A450XL44</accession>
<evidence type="ECO:0000313" key="3">
    <source>
        <dbReference type="EMBL" id="VFK75032.1"/>
    </source>
</evidence>
<evidence type="ECO:0000313" key="1">
    <source>
        <dbReference type="EMBL" id="VFK24925.1"/>
    </source>
</evidence>
<dbReference type="EMBL" id="CAADFO010000010">
    <property type="protein sequence ID" value="VFK24925.1"/>
    <property type="molecule type" value="Genomic_DNA"/>
</dbReference>
<gene>
    <name evidence="1" type="ORF">BECKMB1821G_GA0114241_101044</name>
    <name evidence="3" type="ORF">BECKMB1821H_GA0114242_101428</name>
    <name evidence="2" type="ORF">BECKMB1821I_GA0114274_101328</name>
</gene>
<name>A0A450XL44_9GAMM</name>